<accession>B1PR25</accession>
<dbReference type="Proteomes" id="UP000232778">
    <property type="component" value="Genome"/>
</dbReference>
<dbReference type="InterPro" id="IPR048608">
    <property type="entry name" value="Reov_VP3_GTase"/>
</dbReference>
<feature type="domain" description="Reovirus VP3 protein Methyltransferase" evidence="3">
    <location>
        <begin position="857"/>
        <end position="1057"/>
    </location>
</feature>
<sequence>MDKTFFDERANLDPHPTEVSNIHNNITTRSYYHSYDQITQKHTFRFNGILRYLEPIYVEYTDELFRALDSPNEIEDDELLLLVRRYINRLAFPVTGKNVTSSTRYNFLLANAVRGGRIPQKLIHIILSNPELLNYEKGENPFKLMIEVYGTRLIGNFKYFAIRNVGSTIMNPIGRYGYNIYFINAYAPNEIMSCLTQLNGKGIYSTHGTWSWNAPHIFAYDSISDLHRHLASRILETWREYRQAVLNRIVSLSRPTQVLIPLCVDDTILKLLAYSELYDFRRQGILERSSNLVKDMLLYAELAITSGHTIRRSNGLPRIHVPGILNRWILGDGYFMYPLITFDNGIDPTLRSDEVMNFTIGEVHKHLDPFGEDVELYTPDIGLADSHNVTASYVPDLHDIEDDTLQVVEYRPDDVVTPADILTQDTAITPFVVAGPTEFMTNVKDMQSFTTSTRRAINNMIRKFMNNEYINIPRSTIAVLQIIIKERFSVSQRYGENQTITYTPLIPMDTVHPRQINGSTFKMMSIFLHAIELFERRVENANAGSIKPSVLFIGAENEPAIDIIRLYYADRVSTVSGIGAQAVSHLRAHIGDTPTLALNGDIIISDINFSFTSMEEYQTIHANIFRSLMHAPILVMKVQPMSSSIFNHLNLLRNNHIVTVLLPNGRKTLSTEAYLMAMQIEDDNPDNAIGFTSSHPLNHFTTTARQHGDGYSNNLIRSDRLDILTTNELENMQAYYQDVRSSITTLRAPKAHYTVVRDTIAQLSNHMTMFSPKFNSEFFIAVFTHNYTRLALTARRETTLGDTERMPVSGEGFGRLNIARNFSLHSNISMFVMAKYIIYCAIENDLNELMDSPQYDITDIQDIGCGNLTGLAMLHNARQCRYHGYDTRVLNDNNFENNRITFRTGPYSFLDPFMDHAAIFIIFVIHNSIGGNTLEDLHQIVLTVKDRVGSVVYVTVFNQKLREFLRVNTQISGVAYMPPTSEEDGLGYIVWHNYEKSPIIDIPALIEEYDTEGLEIVELHPGGREWFDAVYRHKVLPLPYRSAALFGLLDGVSILRIES</sequence>
<name>B1PR25_CPVCS</name>
<evidence type="ECO:0008006" key="6">
    <source>
        <dbReference type="Google" id="ProtNLM"/>
    </source>
</evidence>
<organism evidence="4 5">
    <name type="scientific">Choristoneura fumiferana cypovirus</name>
    <name type="common">CfCPV</name>
    <name type="synonym">Choristoneura fumiferana cytoplasmic polyhedrosis virus</name>
    <dbReference type="NCBI Taxonomy" id="59730"/>
    <lineage>
        <taxon>Viruses</taxon>
        <taxon>Riboviria</taxon>
        <taxon>Orthornavirae</taxon>
        <taxon>Duplornaviricota</taxon>
        <taxon>Resentoviricetes</taxon>
        <taxon>Reovirales</taxon>
        <taxon>Spinareoviridae</taxon>
        <taxon>Cypovirus</taxon>
        <taxon>Cypovirus choristoneurae</taxon>
        <taxon>Cypovirus 16</taxon>
    </lineage>
</organism>
<dbReference type="RefSeq" id="YP_009507768.1">
    <property type="nucleotide sequence ID" value="NC_038652.1"/>
</dbReference>
<keyword evidence="5" id="KW-1185">Reference proteome</keyword>
<organismHost>
    <name type="scientific">Choristoneura fumiferana</name>
    <name type="common">Spruce budworm moth</name>
    <name type="synonym">Archips fumiferana</name>
    <dbReference type="NCBI Taxonomy" id="7141"/>
</organismHost>
<dbReference type="EMBL" id="EU486990">
    <property type="protein sequence ID" value="ACA53382.1"/>
    <property type="molecule type" value="Genomic_RNA"/>
</dbReference>
<proteinExistence type="predicted"/>
<dbReference type="InterPro" id="IPR048606">
    <property type="entry name" value="Reov_VP3_MTase2"/>
</dbReference>
<evidence type="ECO:0000259" key="2">
    <source>
        <dbReference type="Pfam" id="PF20831"/>
    </source>
</evidence>
<evidence type="ECO:0000313" key="4">
    <source>
        <dbReference type="EMBL" id="ACA53382.1"/>
    </source>
</evidence>
<evidence type="ECO:0000259" key="3">
    <source>
        <dbReference type="Pfam" id="PF20832"/>
    </source>
</evidence>
<dbReference type="Pfam" id="PF20790">
    <property type="entry name" value="Reov_VP3_GTase"/>
    <property type="match status" value="1"/>
</dbReference>
<evidence type="ECO:0000313" key="5">
    <source>
        <dbReference type="Proteomes" id="UP000232778"/>
    </source>
</evidence>
<dbReference type="Pfam" id="PF20831">
    <property type="entry name" value="Reov_VP3_MTase1"/>
    <property type="match status" value="1"/>
</dbReference>
<dbReference type="Pfam" id="PF20832">
    <property type="entry name" value="Reov_VP3_MTase2"/>
    <property type="match status" value="1"/>
</dbReference>
<protein>
    <recommendedName>
        <fullName evidence="6">VP3</fullName>
    </recommendedName>
</protein>
<evidence type="ECO:0000259" key="1">
    <source>
        <dbReference type="Pfam" id="PF20790"/>
    </source>
</evidence>
<dbReference type="KEGG" id="vg:37618843"/>
<dbReference type="OrthoDB" id="14855at10239"/>
<dbReference type="GeneID" id="37618843"/>
<feature type="domain" description="Reovirus VP3 protein guanylyltransferase" evidence="1">
    <location>
        <begin position="6"/>
        <end position="278"/>
    </location>
</feature>
<reference evidence="4 5" key="1">
    <citation type="journal article" date="2008" name="Arch. Virol.">
        <title>Molecular characterisation of a cypovirus isolated from the western spruce budworm Choristoneura occidentalis.</title>
        <authorList>
            <person name="Graham R.I."/>
            <person name="Morin B."/>
            <person name="Lapointe R."/>
            <person name="Nealis V.G."/>
            <person name="Lucarotti C.J."/>
        </authorList>
    </citation>
    <scope>NUCLEOTIDE SEQUENCE [LARGE SCALE GENOMIC DNA]</scope>
    <source>
        <strain evidence="4">British Columbia 2006</strain>
    </source>
</reference>
<feature type="domain" description="Reovirus VP3 protein Methyltransferase" evidence="2">
    <location>
        <begin position="459"/>
        <end position="676"/>
    </location>
</feature>
<dbReference type="InterPro" id="IPR048607">
    <property type="entry name" value="Reov_VP3_MTase1"/>
</dbReference>